<reference evidence="9 10" key="1">
    <citation type="journal article" date="2015" name="Genome Announc.">
        <title>Draft Genome Sequence of Burkholderia sp. Strain PML1(12), an Ectomycorrhizosphere-Inhabiting Bacterium with Effective Mineral-Weathering Ability.</title>
        <authorList>
            <person name="Uroz S."/>
            <person name="Oger P."/>
        </authorList>
    </citation>
    <scope>NUCLEOTIDE SEQUENCE [LARGE SCALE GENOMIC DNA]</scope>
    <source>
        <strain evidence="10">PML1(12)</strain>
    </source>
</reference>
<protein>
    <recommendedName>
        <fullName evidence="8">ABC transmembrane type-1 domain-containing protein</fullName>
    </recommendedName>
</protein>
<feature type="transmembrane region" description="Helical" evidence="7">
    <location>
        <begin position="132"/>
        <end position="157"/>
    </location>
</feature>
<comment type="subcellular location">
    <subcellularLocation>
        <location evidence="1 7">Cell membrane</location>
        <topology evidence="1 7">Multi-pass membrane protein</topology>
    </subcellularLocation>
</comment>
<evidence type="ECO:0000256" key="4">
    <source>
        <dbReference type="ARBA" id="ARBA00022692"/>
    </source>
</evidence>
<name>A0A0J1FLX0_9BURK</name>
<evidence type="ECO:0000256" key="3">
    <source>
        <dbReference type="ARBA" id="ARBA00022475"/>
    </source>
</evidence>
<evidence type="ECO:0000256" key="1">
    <source>
        <dbReference type="ARBA" id="ARBA00004651"/>
    </source>
</evidence>
<evidence type="ECO:0000256" key="6">
    <source>
        <dbReference type="ARBA" id="ARBA00023136"/>
    </source>
</evidence>
<proteinExistence type="inferred from homology"/>
<dbReference type="Pfam" id="PF19300">
    <property type="entry name" value="BPD_transp_1_N"/>
    <property type="match status" value="1"/>
</dbReference>
<keyword evidence="5 7" id="KW-1133">Transmembrane helix</keyword>
<dbReference type="PROSITE" id="PS50928">
    <property type="entry name" value="ABC_TM1"/>
    <property type="match status" value="1"/>
</dbReference>
<evidence type="ECO:0000259" key="8">
    <source>
        <dbReference type="PROSITE" id="PS50928"/>
    </source>
</evidence>
<feature type="transmembrane region" description="Helical" evidence="7">
    <location>
        <begin position="189"/>
        <end position="211"/>
    </location>
</feature>
<keyword evidence="4 7" id="KW-0812">Transmembrane</keyword>
<keyword evidence="3" id="KW-1003">Cell membrane</keyword>
<feature type="transmembrane region" description="Helical" evidence="7">
    <location>
        <begin position="97"/>
        <end position="120"/>
    </location>
</feature>
<dbReference type="Pfam" id="PF00528">
    <property type="entry name" value="BPD_transp_1"/>
    <property type="match status" value="1"/>
</dbReference>
<dbReference type="GO" id="GO:0055085">
    <property type="term" value="P:transmembrane transport"/>
    <property type="evidence" value="ECO:0007669"/>
    <property type="project" value="InterPro"/>
</dbReference>
<gene>
    <name evidence="9" type="ORF">EOS_39950</name>
</gene>
<evidence type="ECO:0000256" key="2">
    <source>
        <dbReference type="ARBA" id="ARBA00022448"/>
    </source>
</evidence>
<comment type="similarity">
    <text evidence="7">Belongs to the binding-protein-dependent transport system permease family.</text>
</comment>
<feature type="transmembrane region" description="Helical" evidence="7">
    <location>
        <begin position="253"/>
        <end position="275"/>
    </location>
</feature>
<dbReference type="PANTHER" id="PTHR43163">
    <property type="entry name" value="DIPEPTIDE TRANSPORT SYSTEM PERMEASE PROTEIN DPPB-RELATED"/>
    <property type="match status" value="1"/>
</dbReference>
<dbReference type="InterPro" id="IPR000515">
    <property type="entry name" value="MetI-like"/>
</dbReference>
<feature type="domain" description="ABC transmembrane type-1" evidence="8">
    <location>
        <begin position="93"/>
        <end position="318"/>
    </location>
</feature>
<evidence type="ECO:0000313" key="10">
    <source>
        <dbReference type="Proteomes" id="UP000035963"/>
    </source>
</evidence>
<evidence type="ECO:0000256" key="5">
    <source>
        <dbReference type="ARBA" id="ARBA00022989"/>
    </source>
</evidence>
<feature type="transmembrane region" description="Helical" evidence="7">
    <location>
        <begin position="304"/>
        <end position="325"/>
    </location>
</feature>
<dbReference type="GO" id="GO:0005886">
    <property type="term" value="C:plasma membrane"/>
    <property type="evidence" value="ECO:0007669"/>
    <property type="project" value="UniProtKB-SubCell"/>
</dbReference>
<dbReference type="SUPFAM" id="SSF161098">
    <property type="entry name" value="MetI-like"/>
    <property type="match status" value="1"/>
</dbReference>
<accession>A0A0J1FLX0</accession>
<organism evidence="9 10">
    <name type="scientific">Caballeronia mineralivorans PML1(12)</name>
    <dbReference type="NCBI Taxonomy" id="908627"/>
    <lineage>
        <taxon>Bacteria</taxon>
        <taxon>Pseudomonadati</taxon>
        <taxon>Pseudomonadota</taxon>
        <taxon>Betaproteobacteria</taxon>
        <taxon>Burkholderiales</taxon>
        <taxon>Burkholderiaceae</taxon>
        <taxon>Caballeronia</taxon>
    </lineage>
</organism>
<dbReference type="PANTHER" id="PTHR43163:SF6">
    <property type="entry name" value="DIPEPTIDE TRANSPORT SYSTEM PERMEASE PROTEIN DPPB-RELATED"/>
    <property type="match status" value="1"/>
</dbReference>
<keyword evidence="10" id="KW-1185">Reference proteome</keyword>
<evidence type="ECO:0000256" key="7">
    <source>
        <dbReference type="RuleBase" id="RU363032"/>
    </source>
</evidence>
<keyword evidence="2 7" id="KW-0813">Transport</keyword>
<dbReference type="InterPro" id="IPR035906">
    <property type="entry name" value="MetI-like_sf"/>
</dbReference>
<comment type="caution">
    <text evidence="9">The sequence shown here is derived from an EMBL/GenBank/DDBJ whole genome shotgun (WGS) entry which is preliminary data.</text>
</comment>
<keyword evidence="6 7" id="KW-0472">Membrane</keyword>
<dbReference type="PATRIC" id="fig|908627.4.peg.8944"/>
<dbReference type="Proteomes" id="UP000035963">
    <property type="component" value="Unassembled WGS sequence"/>
</dbReference>
<dbReference type="AlphaFoldDB" id="A0A0J1FLX0"/>
<sequence length="332" mass="35542">MRLAWRLARRLVILLAVSVVIFAVLRLLRADPVAMLMAPNASLADITALRHTLGLDQPVAVQYARWLGGMLHGDFGHSLQNGQPIGPVLATALPTTIQLLCGGLLLGVSGGIASSIYAFSRRDTVAEKVSELVNGLAISIPDFLWGILLILAFGIALKWLPFLGPIDNQYTVARHTGALLIDTLIDGQFAAFGNALLHLVLPCVALGMGIAPPLMRILRSSLLDTYAEEYIAAARLRGLSEAQILFRHGLRNAALPTINILAMQVSLLIGGTLLIEKVFGMPGIGSLMVNAIGARDLPMIQALALVYAVVVQGVNALTDAFEVLFNPRLRLE</sequence>
<dbReference type="Gene3D" id="1.10.3720.10">
    <property type="entry name" value="MetI-like"/>
    <property type="match status" value="1"/>
</dbReference>
<dbReference type="CDD" id="cd06261">
    <property type="entry name" value="TM_PBP2"/>
    <property type="match status" value="1"/>
</dbReference>
<dbReference type="InterPro" id="IPR045621">
    <property type="entry name" value="BPD_transp_1_N"/>
</dbReference>
<dbReference type="EMBL" id="AEJF01000245">
    <property type="protein sequence ID" value="KLU20718.1"/>
    <property type="molecule type" value="Genomic_DNA"/>
</dbReference>
<evidence type="ECO:0000313" key="9">
    <source>
        <dbReference type="EMBL" id="KLU20718.1"/>
    </source>
</evidence>